<reference evidence="2" key="1">
    <citation type="journal article" date="2023" name="Comput. Struct. Biotechnol. J.">
        <title>Discovery of a novel marine Bacteroidetes with a rich repertoire of carbohydrate-active enzymes.</title>
        <authorList>
            <person name="Chen B."/>
            <person name="Liu G."/>
            <person name="Chen Q."/>
            <person name="Wang H."/>
            <person name="Liu L."/>
            <person name="Tang K."/>
        </authorList>
    </citation>
    <scope>NUCLEOTIDE SEQUENCE</scope>
    <source>
        <strain evidence="2">TK19036</strain>
    </source>
</reference>
<sequence>MPIHPDTLTVLHKPEKKRFEIQVESKVAVLEYIPAKNFMVFTHTEVPPSLEGQGLASTLARAGLEYAKAENIPVLPLCPYVAMFIRRHPEYKPLVSPGFHV</sequence>
<dbReference type="AlphaFoldDB" id="A0AA49JKC2"/>
<gene>
    <name evidence="2" type="ORF">K4G66_16155</name>
</gene>
<evidence type="ECO:0000259" key="1">
    <source>
        <dbReference type="PROSITE" id="PS51729"/>
    </source>
</evidence>
<proteinExistence type="predicted"/>
<protein>
    <submittedName>
        <fullName evidence="2">GNAT family N-acetyltransferase</fullName>
    </submittedName>
</protein>
<dbReference type="Gene3D" id="3.40.630.30">
    <property type="match status" value="1"/>
</dbReference>
<dbReference type="EMBL" id="CP120682">
    <property type="protein sequence ID" value="WKN40227.1"/>
    <property type="molecule type" value="Genomic_DNA"/>
</dbReference>
<feature type="domain" description="N-acetyltransferase" evidence="1">
    <location>
        <begin position="11"/>
        <end position="96"/>
    </location>
</feature>
<organism evidence="2">
    <name type="scientific">Roseihalotalea indica</name>
    <dbReference type="NCBI Taxonomy" id="2867963"/>
    <lineage>
        <taxon>Bacteria</taxon>
        <taxon>Pseudomonadati</taxon>
        <taxon>Bacteroidota</taxon>
        <taxon>Cytophagia</taxon>
        <taxon>Cytophagales</taxon>
        <taxon>Catalimonadaceae</taxon>
        <taxon>Roseihalotalea</taxon>
    </lineage>
</organism>
<dbReference type="InterPro" id="IPR031165">
    <property type="entry name" value="GNAT_YJDJ"/>
</dbReference>
<accession>A0AA49JKC2</accession>
<dbReference type="SUPFAM" id="SSF55729">
    <property type="entry name" value="Acyl-CoA N-acyltransferases (Nat)"/>
    <property type="match status" value="1"/>
</dbReference>
<dbReference type="PROSITE" id="PS51729">
    <property type="entry name" value="GNAT_YJDJ"/>
    <property type="match status" value="1"/>
</dbReference>
<reference evidence="2" key="2">
    <citation type="journal article" date="2024" name="Antonie Van Leeuwenhoek">
        <title>Roseihalotalea indica gen. nov., sp. nov., a halophilic Bacteroidetes from mesopelagic Southwest Indian Ocean with higher carbohydrate metabolic potential.</title>
        <authorList>
            <person name="Chen B."/>
            <person name="Zhang M."/>
            <person name="Lin D."/>
            <person name="Ye J."/>
            <person name="Tang K."/>
        </authorList>
    </citation>
    <scope>NUCLEOTIDE SEQUENCE</scope>
    <source>
        <strain evidence="2">TK19036</strain>
    </source>
</reference>
<name>A0AA49JKC2_9BACT</name>
<dbReference type="Pfam" id="PF14542">
    <property type="entry name" value="Acetyltransf_CG"/>
    <property type="match status" value="1"/>
</dbReference>
<dbReference type="InterPro" id="IPR016181">
    <property type="entry name" value="Acyl_CoA_acyltransferase"/>
</dbReference>
<dbReference type="PANTHER" id="PTHR31435:SF10">
    <property type="entry name" value="BSR4717 PROTEIN"/>
    <property type="match status" value="1"/>
</dbReference>
<evidence type="ECO:0000313" key="2">
    <source>
        <dbReference type="EMBL" id="WKN40227.1"/>
    </source>
</evidence>
<dbReference type="InterPro" id="IPR045057">
    <property type="entry name" value="Gcn5-rel_NAT"/>
</dbReference>
<dbReference type="PANTHER" id="PTHR31435">
    <property type="entry name" value="PROTEIN NATD1"/>
    <property type="match status" value="1"/>
</dbReference>